<sequence length="316" mass="36654">MNITTIINLMIFSVTIFLNINCISLYKYYPVNGYIAMLFTQFIFDSIFASLSLIARIELIILDKYFVINLVYSYMYDLSYNGCMYMTLAWYITCYANIGLIAIILVMRYFQIVKSKNMKFKHYICGCIATLMFPIIININLYLAFDRSLPLDIAYQLKMNGTYENDLITTKTKSLAMIMHAWKFYNILFGYMTYLFINYGIVIFTYITFTRFMKENQSSMSSLTRQINIEFNRILLIQCGSPLLVGLPLVIYIITLFTDATWTDGGTVIITILTATPILNSAAFLCFSSKNRTILKTRFANMVNTFNVECYKCKDN</sequence>
<dbReference type="Proteomes" id="UP000095286">
    <property type="component" value="Unplaced"/>
</dbReference>
<protein>
    <submittedName>
        <fullName evidence="2">G_PROTEIN_RECEP_F1_2 domain-containing protein</fullName>
    </submittedName>
</protein>
<reference evidence="2" key="1">
    <citation type="submission" date="2016-11" db="UniProtKB">
        <authorList>
            <consortium name="WormBaseParasite"/>
        </authorList>
    </citation>
    <scope>IDENTIFICATION</scope>
    <source>
        <strain evidence="2">KR3021</strain>
    </source>
</reference>
<name>A0AC35UDQ9_9BILA</name>
<evidence type="ECO:0000313" key="1">
    <source>
        <dbReference type="Proteomes" id="UP000095286"/>
    </source>
</evidence>
<organism evidence="1 2">
    <name type="scientific">Rhabditophanes sp. KR3021</name>
    <dbReference type="NCBI Taxonomy" id="114890"/>
    <lineage>
        <taxon>Eukaryota</taxon>
        <taxon>Metazoa</taxon>
        <taxon>Ecdysozoa</taxon>
        <taxon>Nematoda</taxon>
        <taxon>Chromadorea</taxon>
        <taxon>Rhabditida</taxon>
        <taxon>Tylenchina</taxon>
        <taxon>Panagrolaimomorpha</taxon>
        <taxon>Strongyloidoidea</taxon>
        <taxon>Alloionematidae</taxon>
        <taxon>Rhabditophanes</taxon>
    </lineage>
</organism>
<evidence type="ECO:0000313" key="2">
    <source>
        <dbReference type="WBParaSite" id="RSKR_0001040928.1"/>
    </source>
</evidence>
<proteinExistence type="predicted"/>
<accession>A0AC35UDQ9</accession>
<dbReference type="WBParaSite" id="RSKR_0001040928.1">
    <property type="protein sequence ID" value="RSKR_0001040928.1"/>
    <property type="gene ID" value="RSKR_0001040928"/>
</dbReference>